<dbReference type="EMBL" id="VKKZ01000019">
    <property type="protein sequence ID" value="KAA6435596.1"/>
    <property type="molecule type" value="Genomic_DNA"/>
</dbReference>
<evidence type="ECO:0000313" key="3">
    <source>
        <dbReference type="EMBL" id="MFA1769976.1"/>
    </source>
</evidence>
<dbReference type="OrthoDB" id="9798754at2"/>
<dbReference type="PANTHER" id="PTHR38590:SF1">
    <property type="entry name" value="BLL0828 PROTEIN"/>
    <property type="match status" value="1"/>
</dbReference>
<reference evidence="3 5" key="3">
    <citation type="submission" date="2024-08" db="EMBL/GenBank/DDBJ databases">
        <authorList>
            <person name="Wei W."/>
        </authorList>
    </citation>
    <scope>NUCLEOTIDE SEQUENCE [LARGE SCALE GENOMIC DNA]</scope>
    <source>
        <strain evidence="3 5">XU2</strain>
    </source>
</reference>
<organism evidence="2 4">
    <name type="scientific">Rufibacter glacialis</name>
    <dbReference type="NCBI Taxonomy" id="1259555"/>
    <lineage>
        <taxon>Bacteria</taxon>
        <taxon>Pseudomonadati</taxon>
        <taxon>Bacteroidota</taxon>
        <taxon>Cytophagia</taxon>
        <taxon>Cytophagales</taxon>
        <taxon>Hymenobacteraceae</taxon>
        <taxon>Rufibacter</taxon>
    </lineage>
</organism>
<feature type="domain" description="DUF559" evidence="1">
    <location>
        <begin position="3"/>
        <end position="107"/>
    </location>
</feature>
<evidence type="ECO:0000313" key="2">
    <source>
        <dbReference type="EMBL" id="KAA6435596.1"/>
    </source>
</evidence>
<dbReference type="AlphaFoldDB" id="A0A5M8QLE7"/>
<accession>A0A5M8QLE7</accession>
<dbReference type="RefSeq" id="WP_149097787.1">
    <property type="nucleotide sequence ID" value="NZ_BMMG01000002.1"/>
</dbReference>
<dbReference type="EMBL" id="JBGOGF010000001">
    <property type="protein sequence ID" value="MFA1769976.1"/>
    <property type="molecule type" value="Genomic_DNA"/>
</dbReference>
<sequence length="114" mass="13526">MDKRNFRKELRRNSTAAEVILWQGLRNRSLGNRKFRRQHSLGNFIVDYFCLEEKLVIEVDGGSHHNTGTQLADEARDQWLKEQGFTVLRFTNEEIYQNVERVLWAIEDAFGQRN</sequence>
<evidence type="ECO:0000313" key="4">
    <source>
        <dbReference type="Proteomes" id="UP000323866"/>
    </source>
</evidence>
<reference evidence="2 4" key="1">
    <citation type="submission" date="2019-07" db="EMBL/GenBank/DDBJ databases">
        <authorList>
            <person name="Qu J.-H."/>
        </authorList>
    </citation>
    <scope>NUCLEOTIDE SEQUENCE [LARGE SCALE GENOMIC DNA]</scope>
    <source>
        <strain evidence="2 4">MDT1-10-3</strain>
    </source>
</reference>
<dbReference type="Proteomes" id="UP000323866">
    <property type="component" value="Unassembled WGS sequence"/>
</dbReference>
<name>A0A5M8QLE7_9BACT</name>
<dbReference type="InterPro" id="IPR011335">
    <property type="entry name" value="Restrct_endonuc-II-like"/>
</dbReference>
<dbReference type="CDD" id="cd01038">
    <property type="entry name" value="Endonuclease_DUF559"/>
    <property type="match status" value="1"/>
</dbReference>
<dbReference type="GO" id="GO:0004519">
    <property type="term" value="F:endonuclease activity"/>
    <property type="evidence" value="ECO:0007669"/>
    <property type="project" value="UniProtKB-KW"/>
</dbReference>
<reference evidence="2 4" key="2">
    <citation type="submission" date="2019-09" db="EMBL/GenBank/DDBJ databases">
        <title>A bacterium isolated from glacier soil.</title>
        <authorList>
            <person name="Liu Q."/>
        </authorList>
    </citation>
    <scope>NUCLEOTIDE SEQUENCE [LARGE SCALE GENOMIC DNA]</scope>
    <source>
        <strain evidence="2 4">MDT1-10-3</strain>
    </source>
</reference>
<keyword evidence="2" id="KW-0378">Hydrolase</keyword>
<evidence type="ECO:0000313" key="5">
    <source>
        <dbReference type="Proteomes" id="UP001570846"/>
    </source>
</evidence>
<dbReference type="Pfam" id="PF04480">
    <property type="entry name" value="DUF559"/>
    <property type="match status" value="1"/>
</dbReference>
<evidence type="ECO:0000259" key="1">
    <source>
        <dbReference type="Pfam" id="PF04480"/>
    </source>
</evidence>
<dbReference type="InterPro" id="IPR047216">
    <property type="entry name" value="Endonuclease_DUF559_bact"/>
</dbReference>
<comment type="caution">
    <text evidence="2">The sequence shown here is derived from an EMBL/GenBank/DDBJ whole genome shotgun (WGS) entry which is preliminary data.</text>
</comment>
<dbReference type="Proteomes" id="UP001570846">
    <property type="component" value="Unassembled WGS sequence"/>
</dbReference>
<proteinExistence type="predicted"/>
<keyword evidence="2" id="KW-0540">Nuclease</keyword>
<dbReference type="Gene3D" id="3.40.960.10">
    <property type="entry name" value="VSR Endonuclease"/>
    <property type="match status" value="1"/>
</dbReference>
<keyword evidence="5" id="KW-1185">Reference proteome</keyword>
<keyword evidence="2" id="KW-0255">Endonuclease</keyword>
<dbReference type="SUPFAM" id="SSF52980">
    <property type="entry name" value="Restriction endonuclease-like"/>
    <property type="match status" value="1"/>
</dbReference>
<dbReference type="InterPro" id="IPR007569">
    <property type="entry name" value="DUF559"/>
</dbReference>
<protein>
    <submittedName>
        <fullName evidence="2">Endonuclease domain-containing protein</fullName>
    </submittedName>
</protein>
<gene>
    <name evidence="3" type="ORF">ACD591_01640</name>
    <name evidence="2" type="ORF">FOE74_06540</name>
</gene>
<dbReference type="PANTHER" id="PTHR38590">
    <property type="entry name" value="BLL0828 PROTEIN"/>
    <property type="match status" value="1"/>
</dbReference>